<dbReference type="EMBL" id="JBHLTN010000007">
    <property type="protein sequence ID" value="MFC0591622.1"/>
    <property type="molecule type" value="Genomic_DNA"/>
</dbReference>
<dbReference type="PANTHER" id="PTHR46145:SF4">
    <property type="entry name" value="HEPARANASE"/>
    <property type="match status" value="1"/>
</dbReference>
<keyword evidence="3" id="KW-1185">Reference proteome</keyword>
<dbReference type="RefSeq" id="WP_377479892.1">
    <property type="nucleotide sequence ID" value="NZ_JBHLTN010000007.1"/>
</dbReference>
<sequence>MPKNMGTKKPLAVTLLGVAAAAAPQVGVAQAAPVALAPAKMARIGSVSERYQSYNVEMLEVTGGRFWKPYKDIATLPSNTGGQTGPTTGDTPAGMSADLYQYRPPIDLSNKRLRRLAAALGPAYVRISGTWANTTYFADTDAPPKDPPPGYGGVLTRQQWLGAIAFSNAVDAPIVTSMPDGDGARGSDGVWKPDQARIWLDFTKAHGGKIAAAEYFNEPTLASMGGAPKDYDAAAYGRDHKIFEAFIRKEVPGIKILAPGSVGESTADWGVAHGGYGDMKVLTAADLAAHTRDAHAFSYHHYGAASRRCAAMGHQTSAEQALSEDWLGRTDQTLAYYRSVRDKYMPGKPFWNTETAEAACGGNPWAGTFLDTFRYLDQLGRLARQEVEVVMHNTLVASDYGLLNDQSFEPKPSYWAALLWRQLMGTTVLDAGVPIAQGQHVYAHCLRGVPGGVALLVINNDKARARTISVPTTSLRYTLSAPELQGSRVALNDELLALGPNDGLPQLGGTPTPAGELSFEPASITFLALAHADNPICR</sequence>
<name>A0ABV6PP53_9BURK</name>
<gene>
    <name evidence="2" type="ORF">ACFFGG_03540</name>
</gene>
<proteinExistence type="predicted"/>
<feature type="signal peptide" evidence="1">
    <location>
        <begin position="1"/>
        <end position="31"/>
    </location>
</feature>
<dbReference type="Proteomes" id="UP001589834">
    <property type="component" value="Unassembled WGS sequence"/>
</dbReference>
<reference evidence="2 3" key="1">
    <citation type="submission" date="2024-09" db="EMBL/GenBank/DDBJ databases">
        <authorList>
            <person name="Sun Q."/>
            <person name="Mori K."/>
        </authorList>
    </citation>
    <scope>NUCLEOTIDE SEQUENCE [LARGE SCALE GENOMIC DNA]</scope>
    <source>
        <strain evidence="2 3">NCAIM B.02336</strain>
    </source>
</reference>
<evidence type="ECO:0008006" key="4">
    <source>
        <dbReference type="Google" id="ProtNLM"/>
    </source>
</evidence>
<evidence type="ECO:0000313" key="3">
    <source>
        <dbReference type="Proteomes" id="UP001589834"/>
    </source>
</evidence>
<evidence type="ECO:0000313" key="2">
    <source>
        <dbReference type="EMBL" id="MFC0591622.1"/>
    </source>
</evidence>
<dbReference type="PANTHER" id="PTHR46145">
    <property type="entry name" value="HEPARANASE"/>
    <property type="match status" value="1"/>
</dbReference>
<organism evidence="2 3">
    <name type="scientific">Ottowia pentelensis</name>
    <dbReference type="NCBI Taxonomy" id="511108"/>
    <lineage>
        <taxon>Bacteria</taxon>
        <taxon>Pseudomonadati</taxon>
        <taxon>Pseudomonadota</taxon>
        <taxon>Betaproteobacteria</taxon>
        <taxon>Burkholderiales</taxon>
        <taxon>Comamonadaceae</taxon>
        <taxon>Ottowia</taxon>
    </lineage>
</organism>
<dbReference type="SUPFAM" id="SSF51445">
    <property type="entry name" value="(Trans)glycosidases"/>
    <property type="match status" value="1"/>
</dbReference>
<feature type="chain" id="PRO_5045061526" description="Alpha-L-arabinofuranosidase" evidence="1">
    <location>
        <begin position="32"/>
        <end position="538"/>
    </location>
</feature>
<keyword evidence="1" id="KW-0732">Signal</keyword>
<accession>A0ABV6PP53</accession>
<comment type="caution">
    <text evidence="2">The sequence shown here is derived from an EMBL/GenBank/DDBJ whole genome shotgun (WGS) entry which is preliminary data.</text>
</comment>
<protein>
    <recommendedName>
        <fullName evidence="4">Alpha-L-arabinofuranosidase</fullName>
    </recommendedName>
</protein>
<evidence type="ECO:0000256" key="1">
    <source>
        <dbReference type="SAM" id="SignalP"/>
    </source>
</evidence>
<dbReference type="Gene3D" id="3.20.20.80">
    <property type="entry name" value="Glycosidases"/>
    <property type="match status" value="1"/>
</dbReference>
<dbReference type="InterPro" id="IPR017853">
    <property type="entry name" value="GH"/>
</dbReference>